<evidence type="ECO:0000313" key="5">
    <source>
        <dbReference type="Proteomes" id="UP000281553"/>
    </source>
</evidence>
<evidence type="ECO:0000256" key="3">
    <source>
        <dbReference type="PIRSR" id="PIRSR601952-2"/>
    </source>
</evidence>
<dbReference type="SUPFAM" id="SSF53649">
    <property type="entry name" value="Alkaline phosphatase-like"/>
    <property type="match status" value="1"/>
</dbReference>
<gene>
    <name evidence="4" type="ORF">DILT_LOCUS1633</name>
</gene>
<dbReference type="OrthoDB" id="5818554at2759"/>
<reference evidence="4 5" key="1">
    <citation type="submission" date="2018-11" db="EMBL/GenBank/DDBJ databases">
        <authorList>
            <consortium name="Pathogen Informatics"/>
        </authorList>
    </citation>
    <scope>NUCLEOTIDE SEQUENCE [LARGE SCALE GENOMIC DNA]</scope>
</reference>
<dbReference type="InterPro" id="IPR017850">
    <property type="entry name" value="Alkaline_phosphatase_core_sf"/>
</dbReference>
<name>A0A3P6QX17_DIBLA</name>
<comment type="cofactor">
    <cofactor evidence="3">
        <name>Zn(2+)</name>
        <dbReference type="ChEBI" id="CHEBI:29105"/>
    </cofactor>
    <text evidence="3">Binds 2 Zn(2+) ions.</text>
</comment>
<proteinExistence type="predicted"/>
<dbReference type="PANTHER" id="PTHR11596">
    <property type="entry name" value="ALKALINE PHOSPHATASE"/>
    <property type="match status" value="1"/>
</dbReference>
<dbReference type="InterPro" id="IPR001952">
    <property type="entry name" value="Alkaline_phosphatase"/>
</dbReference>
<evidence type="ECO:0000256" key="1">
    <source>
        <dbReference type="ARBA" id="ARBA00012647"/>
    </source>
</evidence>
<keyword evidence="2" id="KW-0597">Phosphoprotein</keyword>
<protein>
    <recommendedName>
        <fullName evidence="1">alkaline phosphatase</fullName>
        <ecNumber evidence="1">3.1.3.1</ecNumber>
    </recommendedName>
</protein>
<organism evidence="4 5">
    <name type="scientific">Dibothriocephalus latus</name>
    <name type="common">Fish tapeworm</name>
    <name type="synonym">Diphyllobothrium latum</name>
    <dbReference type="NCBI Taxonomy" id="60516"/>
    <lineage>
        <taxon>Eukaryota</taxon>
        <taxon>Metazoa</taxon>
        <taxon>Spiralia</taxon>
        <taxon>Lophotrochozoa</taxon>
        <taxon>Platyhelminthes</taxon>
        <taxon>Cestoda</taxon>
        <taxon>Eucestoda</taxon>
        <taxon>Diphyllobothriidea</taxon>
        <taxon>Diphyllobothriidae</taxon>
        <taxon>Dibothriocephalus</taxon>
    </lineage>
</organism>
<dbReference type="AlphaFoldDB" id="A0A3P6QX17"/>
<dbReference type="Pfam" id="PF00245">
    <property type="entry name" value="Alk_phosphatase"/>
    <property type="match status" value="1"/>
</dbReference>
<feature type="binding site" evidence="3">
    <location>
        <position position="19"/>
    </location>
    <ligand>
        <name>Zn(2+)</name>
        <dbReference type="ChEBI" id="CHEBI:29105"/>
        <label>2</label>
    </ligand>
</feature>
<dbReference type="GO" id="GO:0004035">
    <property type="term" value="F:alkaline phosphatase activity"/>
    <property type="evidence" value="ECO:0007669"/>
    <property type="project" value="UniProtKB-EC"/>
</dbReference>
<evidence type="ECO:0000256" key="2">
    <source>
        <dbReference type="ARBA" id="ARBA00022553"/>
    </source>
</evidence>
<keyword evidence="3" id="KW-0862">Zinc</keyword>
<keyword evidence="5" id="KW-1185">Reference proteome</keyword>
<dbReference type="GO" id="GO:0046872">
    <property type="term" value="F:metal ion binding"/>
    <property type="evidence" value="ECO:0007669"/>
    <property type="project" value="UniProtKB-KW"/>
</dbReference>
<dbReference type="EMBL" id="UYRU01012504">
    <property type="protein sequence ID" value="VDK48080.1"/>
    <property type="molecule type" value="Genomic_DNA"/>
</dbReference>
<evidence type="ECO:0000313" key="4">
    <source>
        <dbReference type="EMBL" id="VDK48080.1"/>
    </source>
</evidence>
<accession>A0A3P6QX17</accession>
<dbReference type="Proteomes" id="UP000281553">
    <property type="component" value="Unassembled WGS sequence"/>
</dbReference>
<dbReference type="EC" id="3.1.3.1" evidence="1"/>
<dbReference type="PANTHER" id="PTHR11596:SF5">
    <property type="entry name" value="ALKALINE PHOSPHATASE"/>
    <property type="match status" value="1"/>
</dbReference>
<sequence length="87" mass="9858">MTDKEFRQQALVPLTDATHGGEDVGVYATGPFSHLFHRNIDNTYLAHVMKWSLCLPPYQTEVHCSGADHCWSSVSLLLFFLSLTQLY</sequence>
<keyword evidence="3" id="KW-0479">Metal-binding</keyword>
<dbReference type="Gene3D" id="3.40.720.10">
    <property type="entry name" value="Alkaline Phosphatase, subunit A"/>
    <property type="match status" value="1"/>
</dbReference>